<organism evidence="4 5">
    <name type="scientific">Rhynocoris fuscipes</name>
    <dbReference type="NCBI Taxonomy" id="488301"/>
    <lineage>
        <taxon>Eukaryota</taxon>
        <taxon>Metazoa</taxon>
        <taxon>Ecdysozoa</taxon>
        <taxon>Arthropoda</taxon>
        <taxon>Hexapoda</taxon>
        <taxon>Insecta</taxon>
        <taxon>Pterygota</taxon>
        <taxon>Neoptera</taxon>
        <taxon>Paraneoptera</taxon>
        <taxon>Hemiptera</taxon>
        <taxon>Heteroptera</taxon>
        <taxon>Panheteroptera</taxon>
        <taxon>Cimicomorpha</taxon>
        <taxon>Reduviidae</taxon>
        <taxon>Harpactorinae</taxon>
        <taxon>Harpactorini</taxon>
        <taxon>Rhynocoris</taxon>
    </lineage>
</organism>
<dbReference type="Gene3D" id="3.40.50.720">
    <property type="entry name" value="NAD(P)-binding Rossmann-like Domain"/>
    <property type="match status" value="1"/>
</dbReference>
<keyword evidence="5" id="KW-1185">Reference proteome</keyword>
<dbReference type="PANTHER" id="PTHR43157">
    <property type="entry name" value="PHOSPHATIDYLINOSITOL-GLYCAN BIOSYNTHESIS CLASS F PROTEIN-RELATED"/>
    <property type="match status" value="1"/>
</dbReference>
<evidence type="ECO:0000313" key="5">
    <source>
        <dbReference type="Proteomes" id="UP001461498"/>
    </source>
</evidence>
<reference evidence="4 5" key="1">
    <citation type="submission" date="2022-12" db="EMBL/GenBank/DDBJ databases">
        <title>Chromosome-level genome assembly of true bugs.</title>
        <authorList>
            <person name="Ma L."/>
            <person name="Li H."/>
        </authorList>
    </citation>
    <scope>NUCLEOTIDE SEQUENCE [LARGE SCALE GENOMIC DNA]</scope>
    <source>
        <strain evidence="4">Lab_2022b</strain>
    </source>
</reference>
<dbReference type="EMBL" id="JAPXFL010000012">
    <property type="protein sequence ID" value="KAK9498730.1"/>
    <property type="molecule type" value="Genomic_DNA"/>
</dbReference>
<gene>
    <name evidence="4" type="ORF">O3M35_003300</name>
</gene>
<evidence type="ECO:0000256" key="3">
    <source>
        <dbReference type="SAM" id="Coils"/>
    </source>
</evidence>
<dbReference type="Pfam" id="PF00106">
    <property type="entry name" value="adh_short"/>
    <property type="match status" value="1"/>
</dbReference>
<dbReference type="PRINTS" id="PR00080">
    <property type="entry name" value="SDRFAMILY"/>
</dbReference>
<dbReference type="InterPro" id="IPR036291">
    <property type="entry name" value="NAD(P)-bd_dom_sf"/>
</dbReference>
<dbReference type="Proteomes" id="UP001461498">
    <property type="component" value="Unassembled WGS sequence"/>
</dbReference>
<comment type="caution">
    <text evidence="4">The sequence shown here is derived from an EMBL/GenBank/DDBJ whole genome shotgun (WGS) entry which is preliminary data.</text>
</comment>
<evidence type="ECO:0000256" key="2">
    <source>
        <dbReference type="RuleBase" id="RU000363"/>
    </source>
</evidence>
<dbReference type="InterPro" id="IPR002347">
    <property type="entry name" value="SDR_fam"/>
</dbReference>
<name>A0AAW1CML1_9HEMI</name>
<evidence type="ECO:0000256" key="1">
    <source>
        <dbReference type="ARBA" id="ARBA00023002"/>
    </source>
</evidence>
<dbReference type="AlphaFoldDB" id="A0AAW1CML1"/>
<feature type="coiled-coil region" evidence="3">
    <location>
        <begin position="50"/>
        <end position="106"/>
    </location>
</feature>
<sequence length="305" mass="34133">MGNNATRVWLNKRLDGKTALITGSNTGIGKATAKELYRSGARVIMACRDVEKAKTALSEIQKEVGNQENVGELVIKQLNLGSFSSIRQCADEINRQEEKVHFLINNAGIMMCPKGKTVDGYELHFGVNHLGHFLLTCLLLPKIISSAPARIINVSSTIYKQGEIRWDDYNFDKGRYSAIGAYAQSKLANVLFTMELAKKLKDKGVVVYSLHPGVVKTELGRHMDETYFRGLRWVSSVLFGPFFRTPDEGAMTTLYCVLKDDEDFSGCYFSDCKVNETNLEQQHGEAAKKLWNLSSKLVNYDVNLD</sequence>
<keyword evidence="1" id="KW-0560">Oxidoreductase</keyword>
<proteinExistence type="inferred from homology"/>
<dbReference type="GO" id="GO:0016491">
    <property type="term" value="F:oxidoreductase activity"/>
    <property type="evidence" value="ECO:0007669"/>
    <property type="project" value="UniProtKB-KW"/>
</dbReference>
<dbReference type="PANTHER" id="PTHR43157:SF73">
    <property type="entry name" value="WW DOMAIN-CONTAINING OXIDOREDUCTASE-LIKE PROTEIN"/>
    <property type="match status" value="1"/>
</dbReference>
<protein>
    <submittedName>
        <fullName evidence="4">Uncharacterized protein</fullName>
    </submittedName>
</protein>
<dbReference type="EMBL" id="JAPXFL010000012">
    <property type="protein sequence ID" value="KAK9498731.1"/>
    <property type="molecule type" value="Genomic_DNA"/>
</dbReference>
<dbReference type="PRINTS" id="PR00081">
    <property type="entry name" value="GDHRDH"/>
</dbReference>
<dbReference type="SUPFAM" id="SSF51735">
    <property type="entry name" value="NAD(P)-binding Rossmann-fold domains"/>
    <property type="match status" value="1"/>
</dbReference>
<accession>A0AAW1CML1</accession>
<keyword evidence="3" id="KW-0175">Coiled coil</keyword>
<evidence type="ECO:0000313" key="4">
    <source>
        <dbReference type="EMBL" id="KAK9498730.1"/>
    </source>
</evidence>
<comment type="similarity">
    <text evidence="2">Belongs to the short-chain dehydrogenases/reductases (SDR) family.</text>
</comment>